<dbReference type="InterPro" id="IPR013763">
    <property type="entry name" value="Cyclin-like_dom"/>
</dbReference>
<dbReference type="InterPro" id="IPR004367">
    <property type="entry name" value="Cyclin_C-dom"/>
</dbReference>
<proteinExistence type="inferred from homology"/>
<feature type="domain" description="Cyclin C-terminal" evidence="8">
    <location>
        <begin position="191"/>
        <end position="313"/>
    </location>
</feature>
<feature type="compositionally biased region" description="Low complexity" evidence="6">
    <location>
        <begin position="323"/>
        <end position="334"/>
    </location>
</feature>
<evidence type="ECO:0000256" key="6">
    <source>
        <dbReference type="SAM" id="MobiDB-lite"/>
    </source>
</evidence>
<dbReference type="FunFam" id="1.10.472.10:FF:000034">
    <property type="entry name" value="D2/4-type cyclin"/>
    <property type="match status" value="1"/>
</dbReference>
<dbReference type="AlphaFoldDB" id="A0A8T0W1B6"/>
<keyword evidence="4" id="KW-0131">Cell cycle</keyword>
<feature type="compositionally biased region" description="Basic residues" evidence="6">
    <location>
        <begin position="340"/>
        <end position="350"/>
    </location>
</feature>
<dbReference type="SMART" id="SM01332">
    <property type="entry name" value="Cyclin_C"/>
    <property type="match status" value="1"/>
</dbReference>
<dbReference type="Gene3D" id="1.10.472.10">
    <property type="entry name" value="Cyclin-like"/>
    <property type="match status" value="2"/>
</dbReference>
<dbReference type="EMBL" id="CM029040">
    <property type="protein sequence ID" value="KAG2638423.1"/>
    <property type="molecule type" value="Genomic_DNA"/>
</dbReference>
<gene>
    <name evidence="9" type="ORF">PVAP13_2NG593500</name>
</gene>
<accession>A0A8T0W1B6</accession>
<evidence type="ECO:0000256" key="4">
    <source>
        <dbReference type="ARBA" id="ARBA00023306"/>
    </source>
</evidence>
<evidence type="ECO:0000256" key="2">
    <source>
        <dbReference type="ARBA" id="ARBA00022618"/>
    </source>
</evidence>
<dbReference type="Pfam" id="PF02984">
    <property type="entry name" value="Cyclin_C"/>
    <property type="match status" value="1"/>
</dbReference>
<evidence type="ECO:0008006" key="11">
    <source>
        <dbReference type="Google" id="ProtNLM"/>
    </source>
</evidence>
<dbReference type="Pfam" id="PF00134">
    <property type="entry name" value="Cyclin_N"/>
    <property type="match status" value="1"/>
</dbReference>
<keyword evidence="2" id="KW-0132">Cell division</keyword>
<evidence type="ECO:0000259" key="7">
    <source>
        <dbReference type="SMART" id="SM00385"/>
    </source>
</evidence>
<protein>
    <recommendedName>
        <fullName evidence="11">Cyclin N-terminal domain-containing protein</fullName>
    </recommendedName>
</protein>
<dbReference type="InterPro" id="IPR006671">
    <property type="entry name" value="Cyclin_N"/>
</dbReference>
<dbReference type="CDD" id="cd20544">
    <property type="entry name" value="CYCLIN_AtCycD-like_rpt2"/>
    <property type="match status" value="1"/>
</dbReference>
<reference evidence="9" key="1">
    <citation type="submission" date="2020-05" db="EMBL/GenBank/DDBJ databases">
        <title>WGS assembly of Panicum virgatum.</title>
        <authorList>
            <person name="Lovell J.T."/>
            <person name="Jenkins J."/>
            <person name="Shu S."/>
            <person name="Juenger T.E."/>
            <person name="Schmutz J."/>
        </authorList>
    </citation>
    <scope>NUCLEOTIDE SEQUENCE</scope>
    <source>
        <strain evidence="9">AP13</strain>
    </source>
</reference>
<dbReference type="Proteomes" id="UP000823388">
    <property type="component" value="Chromosome 2N"/>
</dbReference>
<comment type="similarity">
    <text evidence="1">Belongs to the cyclin family. Cyclin D subfamily.</text>
</comment>
<dbReference type="GO" id="GO:0051301">
    <property type="term" value="P:cell division"/>
    <property type="evidence" value="ECO:0007669"/>
    <property type="project" value="UniProtKB-KW"/>
</dbReference>
<dbReference type="PANTHER" id="PTHR10177">
    <property type="entry name" value="CYCLINS"/>
    <property type="match status" value="1"/>
</dbReference>
<evidence type="ECO:0000313" key="10">
    <source>
        <dbReference type="Proteomes" id="UP000823388"/>
    </source>
</evidence>
<sequence>MGILCFGASSALLCGEDRSSILGLGSCDGGDDELVEEGSGLDFFDDAGAVFPVDSDEAVRALMEKETDHMPLEGYAERLEHAGLESSWRRDAMDWICKVHSYYNFGPLSLYLAVNYLDRFLSSYNLPHDQPWMKQLLSVACLSLAVKMEETVVPLPLDLQVCVEKFEFEARTIGRMELHVLTTLKWRMQAVTPFTYISYFLDKFSEGKPPSFALASQCAKIIVGTLKGSTFLSFRPSEIAAAAALAAVSSNQVVGFGSVLSASEIPVNKEMIAICYELMQERVLVKERVHINGSPSVPQSPIGVLDAACFSFRCEDDAILGSSQSNISSNNNNQASTPASKRRRLSSSPT</sequence>
<name>A0A8T0W1B6_PANVG</name>
<evidence type="ECO:0000256" key="5">
    <source>
        <dbReference type="RuleBase" id="RU000383"/>
    </source>
</evidence>
<dbReference type="OrthoDB" id="5590282at2759"/>
<organism evidence="9 10">
    <name type="scientific">Panicum virgatum</name>
    <name type="common">Blackwell switchgrass</name>
    <dbReference type="NCBI Taxonomy" id="38727"/>
    <lineage>
        <taxon>Eukaryota</taxon>
        <taxon>Viridiplantae</taxon>
        <taxon>Streptophyta</taxon>
        <taxon>Embryophyta</taxon>
        <taxon>Tracheophyta</taxon>
        <taxon>Spermatophyta</taxon>
        <taxon>Magnoliopsida</taxon>
        <taxon>Liliopsida</taxon>
        <taxon>Poales</taxon>
        <taxon>Poaceae</taxon>
        <taxon>PACMAD clade</taxon>
        <taxon>Panicoideae</taxon>
        <taxon>Panicodae</taxon>
        <taxon>Paniceae</taxon>
        <taxon>Panicinae</taxon>
        <taxon>Panicum</taxon>
        <taxon>Panicum sect. Hiantes</taxon>
    </lineage>
</organism>
<keyword evidence="3 5" id="KW-0195">Cyclin</keyword>
<comment type="caution">
    <text evidence="9">The sequence shown here is derived from an EMBL/GenBank/DDBJ whole genome shotgun (WGS) entry which is preliminary data.</text>
</comment>
<evidence type="ECO:0000256" key="1">
    <source>
        <dbReference type="ARBA" id="ARBA00009065"/>
    </source>
</evidence>
<dbReference type="InterPro" id="IPR036915">
    <property type="entry name" value="Cyclin-like_sf"/>
</dbReference>
<dbReference type="CDD" id="cd20543">
    <property type="entry name" value="CYCLIN_AtCycD-like_rpt1"/>
    <property type="match status" value="1"/>
</dbReference>
<dbReference type="SUPFAM" id="SSF47954">
    <property type="entry name" value="Cyclin-like"/>
    <property type="match status" value="1"/>
</dbReference>
<dbReference type="InterPro" id="IPR048258">
    <property type="entry name" value="Cyclins_cyclin-box"/>
</dbReference>
<evidence type="ECO:0000256" key="3">
    <source>
        <dbReference type="ARBA" id="ARBA00023127"/>
    </source>
</evidence>
<keyword evidence="10" id="KW-1185">Reference proteome</keyword>
<evidence type="ECO:0000313" key="9">
    <source>
        <dbReference type="EMBL" id="KAG2638423.1"/>
    </source>
</evidence>
<dbReference type="FunFam" id="1.10.472.10:FF:000040">
    <property type="entry name" value="D6-type cyclin"/>
    <property type="match status" value="1"/>
</dbReference>
<evidence type="ECO:0000259" key="8">
    <source>
        <dbReference type="SMART" id="SM01332"/>
    </source>
</evidence>
<feature type="region of interest" description="Disordered" evidence="6">
    <location>
        <begin position="323"/>
        <end position="350"/>
    </location>
</feature>
<dbReference type="PROSITE" id="PS00292">
    <property type="entry name" value="CYCLINS"/>
    <property type="match status" value="1"/>
</dbReference>
<dbReference type="SMART" id="SM00385">
    <property type="entry name" value="CYCLIN"/>
    <property type="match status" value="1"/>
</dbReference>
<feature type="domain" description="Cyclin-like" evidence="7">
    <location>
        <begin position="94"/>
        <end position="182"/>
    </location>
</feature>
<dbReference type="InterPro" id="IPR039361">
    <property type="entry name" value="Cyclin"/>
</dbReference>